<evidence type="ECO:0008006" key="3">
    <source>
        <dbReference type="Google" id="ProtNLM"/>
    </source>
</evidence>
<dbReference type="PANTHER" id="PTHR33710:SF77">
    <property type="entry name" value="DNASE I-LIKE SUPERFAMILY PROTEIN"/>
    <property type="match status" value="1"/>
</dbReference>
<protein>
    <recommendedName>
        <fullName evidence="3">Reverse transcriptase domain-containing protein</fullName>
    </recommendedName>
</protein>
<dbReference type="EMBL" id="JAZDWU010000012">
    <property type="protein sequence ID" value="KAK9983152.1"/>
    <property type="molecule type" value="Genomic_DNA"/>
</dbReference>
<proteinExistence type="predicted"/>
<comment type="caution">
    <text evidence="1">The sequence shown here is derived from an EMBL/GenBank/DDBJ whole genome shotgun (WGS) entry which is preliminary data.</text>
</comment>
<dbReference type="SUPFAM" id="SSF56219">
    <property type="entry name" value="DNase I-like"/>
    <property type="match status" value="1"/>
</dbReference>
<dbReference type="PANTHER" id="PTHR33710">
    <property type="entry name" value="BNAC02G09200D PROTEIN"/>
    <property type="match status" value="1"/>
</dbReference>
<evidence type="ECO:0000313" key="2">
    <source>
        <dbReference type="Proteomes" id="UP001459277"/>
    </source>
</evidence>
<dbReference type="Proteomes" id="UP001459277">
    <property type="component" value="Unassembled WGS sequence"/>
</dbReference>
<dbReference type="Gene3D" id="3.60.10.10">
    <property type="entry name" value="Endonuclease/exonuclease/phosphatase"/>
    <property type="match status" value="1"/>
</dbReference>
<organism evidence="1 2">
    <name type="scientific">Lithocarpus litseifolius</name>
    <dbReference type="NCBI Taxonomy" id="425828"/>
    <lineage>
        <taxon>Eukaryota</taxon>
        <taxon>Viridiplantae</taxon>
        <taxon>Streptophyta</taxon>
        <taxon>Embryophyta</taxon>
        <taxon>Tracheophyta</taxon>
        <taxon>Spermatophyta</taxon>
        <taxon>Magnoliopsida</taxon>
        <taxon>eudicotyledons</taxon>
        <taxon>Gunneridae</taxon>
        <taxon>Pentapetalae</taxon>
        <taxon>rosids</taxon>
        <taxon>fabids</taxon>
        <taxon>Fagales</taxon>
        <taxon>Fagaceae</taxon>
        <taxon>Lithocarpus</taxon>
    </lineage>
</organism>
<sequence>MGDFNDVTKEEEKKGGNGICRRRVYEYTDCMDFCNLLDLGFSGSIFTWTNKRDISGLIQQRLDRVWANSDWKASFPEAMVRHLARINSDHFPLLLSLTPNLGRSGGRPFRFQPIWLSHESFSSIVKDAWEGNHQNINGAIISFIQKAKAWNKDVFGNIFWKKKNLIARILGVENALGRNPSQRLINLHMSLSEELGHILGLEEELWGIKARTDWLIQGERNTKFFHMSTLIRRSGNRIHRIQDSVGNWEDDPKRVQRIFLKGFTNLYRTEQVCCPLEPTVIPIWGNRLTDSEAMILAAPPSDAEILFTLNTMKPFKAPGPDGLHAGFFQRFWMVVGNSVKFEVKRMFRTKKIPQHFNKTLIALIPKQTGPETINHFRPISLCNTIYKIVTKILVQRMKHLMPTLISPSQTAFISGRRGTDNVIVAQELVYTLGEKERA</sequence>
<dbReference type="AlphaFoldDB" id="A0AAW2BDQ9"/>
<evidence type="ECO:0000313" key="1">
    <source>
        <dbReference type="EMBL" id="KAK9983152.1"/>
    </source>
</evidence>
<keyword evidence="2" id="KW-1185">Reference proteome</keyword>
<name>A0AAW2BDQ9_9ROSI</name>
<accession>A0AAW2BDQ9</accession>
<reference evidence="1 2" key="1">
    <citation type="submission" date="2024-01" db="EMBL/GenBank/DDBJ databases">
        <title>A telomere-to-telomere, gap-free genome of sweet tea (Lithocarpus litseifolius).</title>
        <authorList>
            <person name="Zhou J."/>
        </authorList>
    </citation>
    <scope>NUCLEOTIDE SEQUENCE [LARGE SCALE GENOMIC DNA]</scope>
    <source>
        <strain evidence="1">Zhou-2022a</strain>
        <tissue evidence="1">Leaf</tissue>
    </source>
</reference>
<dbReference type="InterPro" id="IPR036691">
    <property type="entry name" value="Endo/exonu/phosph_ase_sf"/>
</dbReference>
<gene>
    <name evidence="1" type="ORF">SO802_032677</name>
</gene>